<dbReference type="PROSITE" id="PS50005">
    <property type="entry name" value="TPR"/>
    <property type="match status" value="1"/>
</dbReference>
<dbReference type="EMBL" id="CP044331">
    <property type="protein sequence ID" value="QGM98894.1"/>
    <property type="molecule type" value="Genomic_DNA"/>
</dbReference>
<protein>
    <submittedName>
        <fullName evidence="4">Uncharacterized protein</fullName>
    </submittedName>
</protein>
<evidence type="ECO:0000313" key="5">
    <source>
        <dbReference type="Proteomes" id="UP000422569"/>
    </source>
</evidence>
<feature type="repeat" description="TPR" evidence="1">
    <location>
        <begin position="204"/>
        <end position="237"/>
    </location>
</feature>
<dbReference type="SMART" id="SM00028">
    <property type="entry name" value="TPR"/>
    <property type="match status" value="2"/>
</dbReference>
<evidence type="ECO:0000256" key="2">
    <source>
        <dbReference type="SAM" id="MobiDB-lite"/>
    </source>
</evidence>
<dbReference type="KEGG" id="mpar:F7D14_16330"/>
<dbReference type="SUPFAM" id="SSF48452">
    <property type="entry name" value="TPR-like"/>
    <property type="match status" value="1"/>
</dbReference>
<proteinExistence type="predicted"/>
<evidence type="ECO:0000256" key="3">
    <source>
        <dbReference type="SAM" id="SignalP"/>
    </source>
</evidence>
<accession>A0A6B8M4N7</accession>
<dbReference type="InterPro" id="IPR011990">
    <property type="entry name" value="TPR-like_helical_dom_sf"/>
</dbReference>
<keyword evidence="1" id="KW-0802">TPR repeat</keyword>
<keyword evidence="5" id="KW-1185">Reference proteome</keyword>
<feature type="compositionally biased region" description="Low complexity" evidence="2">
    <location>
        <begin position="73"/>
        <end position="85"/>
    </location>
</feature>
<dbReference type="AlphaFoldDB" id="A0A6B8M4N7"/>
<name>A0A6B8M4N7_9HYPH</name>
<feature type="region of interest" description="Disordered" evidence="2">
    <location>
        <begin position="19"/>
        <end position="95"/>
    </location>
</feature>
<gene>
    <name evidence="4" type="ORF">F7D14_16330</name>
</gene>
<evidence type="ECO:0000256" key="1">
    <source>
        <dbReference type="PROSITE-ProRule" id="PRU00339"/>
    </source>
</evidence>
<reference evidence="4 5" key="1">
    <citation type="submission" date="2019-09" db="EMBL/GenBank/DDBJ databases">
        <title>Isolation and complete genome sequencing of Methylocystis species.</title>
        <authorList>
            <person name="Rumah B.L."/>
            <person name="Stead C.E."/>
            <person name="Stevens B.C."/>
            <person name="Minton N.P."/>
            <person name="Grosse-Honebrink A."/>
            <person name="Zhang Y."/>
        </authorList>
    </citation>
    <scope>NUCLEOTIDE SEQUENCE [LARGE SCALE GENOMIC DNA]</scope>
    <source>
        <strain evidence="4 5">BRCS2</strain>
    </source>
</reference>
<organism evidence="4 5">
    <name type="scientific">Methylocystis parvus</name>
    <dbReference type="NCBI Taxonomy" id="134"/>
    <lineage>
        <taxon>Bacteria</taxon>
        <taxon>Pseudomonadati</taxon>
        <taxon>Pseudomonadota</taxon>
        <taxon>Alphaproteobacteria</taxon>
        <taxon>Hyphomicrobiales</taxon>
        <taxon>Methylocystaceae</taxon>
        <taxon>Methylocystis</taxon>
    </lineage>
</organism>
<dbReference type="Gene3D" id="1.25.40.10">
    <property type="entry name" value="Tetratricopeptide repeat domain"/>
    <property type="match status" value="1"/>
</dbReference>
<evidence type="ECO:0000313" key="4">
    <source>
        <dbReference type="EMBL" id="QGM98894.1"/>
    </source>
</evidence>
<dbReference type="InterPro" id="IPR019734">
    <property type="entry name" value="TPR_rpt"/>
</dbReference>
<dbReference type="Proteomes" id="UP000422569">
    <property type="component" value="Chromosome"/>
</dbReference>
<keyword evidence="3" id="KW-0732">Signal</keyword>
<feature type="chain" id="PRO_5025506828" evidence="3">
    <location>
        <begin position="20"/>
        <end position="256"/>
    </location>
</feature>
<feature type="signal peptide" evidence="3">
    <location>
        <begin position="1"/>
        <end position="19"/>
    </location>
</feature>
<sequence length="256" mass="27208">MRKFALLVSSFVLSFGLSAARAQDDSSPSPGPPTLGDDQGGNFLFIPGIGKIPLPPGARGYGPGNPADPQESLAPKPLGPKAAAPRPEPPKSPEERQAMELERLLGRMANAEDERESQAAGAAILRRWSQSGSDTIDLLAARALAAEVAGAPSLAKALLDYIVALSPQWPEGFVRRARVMASEGDVAGALADLETAARLEPKRFDALEAIGALAEKAGEKKRALAAYRKALEIEPRNESVHKNEERLHIEVEGRDI</sequence>
<dbReference type="RefSeq" id="WP_016920511.1">
    <property type="nucleotide sequence ID" value="NZ_CP044331.1"/>
</dbReference>